<feature type="compositionally biased region" description="Polar residues" evidence="1">
    <location>
        <begin position="13"/>
        <end position="30"/>
    </location>
</feature>
<keyword evidence="3" id="KW-1185">Reference proteome</keyword>
<feature type="region of interest" description="Disordered" evidence="1">
    <location>
        <begin position="1"/>
        <end position="69"/>
    </location>
</feature>
<feature type="compositionally biased region" description="Acidic residues" evidence="1">
    <location>
        <begin position="36"/>
        <end position="49"/>
    </location>
</feature>
<protein>
    <submittedName>
        <fullName evidence="2">Uncharacterized protein</fullName>
    </submittedName>
</protein>
<name>A0A9P6QP99_9FUNG</name>
<evidence type="ECO:0000313" key="2">
    <source>
        <dbReference type="EMBL" id="KAG0271430.1"/>
    </source>
</evidence>
<dbReference type="Proteomes" id="UP000823405">
    <property type="component" value="Unassembled WGS sequence"/>
</dbReference>
<feature type="non-terminal residue" evidence="2">
    <location>
        <position position="1"/>
    </location>
</feature>
<sequence>IIRIKPLPRDGKGNNSKNKSGEQRSILNDSCSGEVDGGDVEDESDDDCEGNTGGDIDIPNNNGENSDER</sequence>
<dbReference type="AlphaFoldDB" id="A0A9P6QP99"/>
<dbReference type="EMBL" id="JAAAIN010006225">
    <property type="protein sequence ID" value="KAG0271430.1"/>
    <property type="molecule type" value="Genomic_DNA"/>
</dbReference>
<evidence type="ECO:0000256" key="1">
    <source>
        <dbReference type="SAM" id="MobiDB-lite"/>
    </source>
</evidence>
<accession>A0A9P6QP99</accession>
<organism evidence="2 3">
    <name type="scientific">Linnemannia gamsii</name>
    <dbReference type="NCBI Taxonomy" id="64522"/>
    <lineage>
        <taxon>Eukaryota</taxon>
        <taxon>Fungi</taxon>
        <taxon>Fungi incertae sedis</taxon>
        <taxon>Mucoromycota</taxon>
        <taxon>Mortierellomycotina</taxon>
        <taxon>Mortierellomycetes</taxon>
        <taxon>Mortierellales</taxon>
        <taxon>Mortierellaceae</taxon>
        <taxon>Linnemannia</taxon>
    </lineage>
</organism>
<feature type="non-terminal residue" evidence="2">
    <location>
        <position position="69"/>
    </location>
</feature>
<comment type="caution">
    <text evidence="2">The sequence shown here is derived from an EMBL/GenBank/DDBJ whole genome shotgun (WGS) entry which is preliminary data.</text>
</comment>
<feature type="compositionally biased region" description="Polar residues" evidence="1">
    <location>
        <begin position="59"/>
        <end position="69"/>
    </location>
</feature>
<reference evidence="2" key="1">
    <citation type="journal article" date="2020" name="Fungal Divers.">
        <title>Resolving the Mortierellaceae phylogeny through synthesis of multi-gene phylogenetics and phylogenomics.</title>
        <authorList>
            <person name="Vandepol N."/>
            <person name="Liber J."/>
            <person name="Desiro A."/>
            <person name="Na H."/>
            <person name="Kennedy M."/>
            <person name="Barry K."/>
            <person name="Grigoriev I.V."/>
            <person name="Miller A.N."/>
            <person name="O'Donnell K."/>
            <person name="Stajich J.E."/>
            <person name="Bonito G."/>
        </authorList>
    </citation>
    <scope>NUCLEOTIDE SEQUENCE</scope>
    <source>
        <strain evidence="2">NVP60</strain>
    </source>
</reference>
<dbReference type="OrthoDB" id="2471989at2759"/>
<evidence type="ECO:0000313" key="3">
    <source>
        <dbReference type="Proteomes" id="UP000823405"/>
    </source>
</evidence>
<proteinExistence type="predicted"/>
<gene>
    <name evidence="2" type="ORF">BGZ97_011254</name>
</gene>